<evidence type="ECO:0000313" key="4">
    <source>
        <dbReference type="Proteomes" id="UP000604117"/>
    </source>
</evidence>
<keyword evidence="1" id="KW-0238">DNA-binding</keyword>
<dbReference type="EMBL" id="BONE01000036">
    <property type="protein sequence ID" value="GIF74938.1"/>
    <property type="molecule type" value="Genomic_DNA"/>
</dbReference>
<name>A0ABQ4CUF7_9ACTN</name>
<keyword evidence="4" id="KW-1185">Reference proteome</keyword>
<comment type="caution">
    <text evidence="3">The sequence shown here is derived from an EMBL/GenBank/DDBJ whole genome shotgun (WGS) entry which is preliminary data.</text>
</comment>
<dbReference type="InterPro" id="IPR000551">
    <property type="entry name" value="MerR-type_HTH_dom"/>
</dbReference>
<gene>
    <name evidence="3" type="ORF">Asi02nite_44560</name>
</gene>
<sequence>MDVRDLTIGEFGRRTGLSPKALRLYEVSGLLKPASVDPATGYRRYTTDQVDRARRISLLRQLDMPLAIVAEVLAADDDADAAIRLERWWQAQEAQARARRASVDYLRAQLTRSGPARTPYPVTMLERPSTKVATITRECDQQSIVPTSLACAAEIDAHLRAAGAEPAGERWFLFHGHVTPDSEAPVEVALPFTGTVEPAGDIVIRVEPAQTLAAVTVTRGDCFYPKIMFAYDDVEDHVHAAGLPTTGAPREIYFAEWSEITDDDPFVHVAVPVRSTVESQQR</sequence>
<dbReference type="InterPro" id="IPR011256">
    <property type="entry name" value="Reg_factor_effector_dom_sf"/>
</dbReference>
<evidence type="ECO:0000313" key="3">
    <source>
        <dbReference type="EMBL" id="GIF74938.1"/>
    </source>
</evidence>
<dbReference type="PANTHER" id="PTHR30204:SF97">
    <property type="entry name" value="MERR FAMILY REGULATORY PROTEIN"/>
    <property type="match status" value="1"/>
</dbReference>
<proteinExistence type="predicted"/>
<dbReference type="Proteomes" id="UP000604117">
    <property type="component" value="Unassembled WGS sequence"/>
</dbReference>
<dbReference type="SMART" id="SM00422">
    <property type="entry name" value="HTH_MERR"/>
    <property type="match status" value="1"/>
</dbReference>
<feature type="domain" description="HTH merR-type" evidence="2">
    <location>
        <begin position="5"/>
        <end position="75"/>
    </location>
</feature>
<dbReference type="PROSITE" id="PS50937">
    <property type="entry name" value="HTH_MERR_2"/>
    <property type="match status" value="1"/>
</dbReference>
<protein>
    <submittedName>
        <fullName evidence="3">MerR family transcriptional regulator</fullName>
    </submittedName>
</protein>
<evidence type="ECO:0000259" key="2">
    <source>
        <dbReference type="PROSITE" id="PS50937"/>
    </source>
</evidence>
<accession>A0ABQ4CUF7</accession>
<reference evidence="3 4" key="1">
    <citation type="submission" date="2021-01" db="EMBL/GenBank/DDBJ databases">
        <title>Whole genome shotgun sequence of Asanoa siamensis NBRC 107932.</title>
        <authorList>
            <person name="Komaki H."/>
            <person name="Tamura T."/>
        </authorList>
    </citation>
    <scope>NUCLEOTIDE SEQUENCE [LARGE SCALE GENOMIC DNA]</scope>
    <source>
        <strain evidence="3 4">NBRC 107932</strain>
    </source>
</reference>
<dbReference type="SUPFAM" id="SSF46955">
    <property type="entry name" value="Putative DNA-binding domain"/>
    <property type="match status" value="1"/>
</dbReference>
<dbReference type="Pfam" id="PF13411">
    <property type="entry name" value="MerR_1"/>
    <property type="match status" value="1"/>
</dbReference>
<dbReference type="Gene3D" id="3.20.80.10">
    <property type="entry name" value="Regulatory factor, effector binding domain"/>
    <property type="match status" value="1"/>
</dbReference>
<dbReference type="InterPro" id="IPR047057">
    <property type="entry name" value="MerR_fam"/>
</dbReference>
<dbReference type="PANTHER" id="PTHR30204">
    <property type="entry name" value="REDOX-CYCLING DRUG-SENSING TRANSCRIPTIONAL ACTIVATOR SOXR"/>
    <property type="match status" value="1"/>
</dbReference>
<dbReference type="InterPro" id="IPR009061">
    <property type="entry name" value="DNA-bd_dom_put_sf"/>
</dbReference>
<organism evidence="3 4">
    <name type="scientific">Asanoa siamensis</name>
    <dbReference type="NCBI Taxonomy" id="926357"/>
    <lineage>
        <taxon>Bacteria</taxon>
        <taxon>Bacillati</taxon>
        <taxon>Actinomycetota</taxon>
        <taxon>Actinomycetes</taxon>
        <taxon>Micromonosporales</taxon>
        <taxon>Micromonosporaceae</taxon>
        <taxon>Asanoa</taxon>
    </lineage>
</organism>
<dbReference type="RefSeq" id="WP_203715818.1">
    <property type="nucleotide sequence ID" value="NZ_BONE01000036.1"/>
</dbReference>
<evidence type="ECO:0000256" key="1">
    <source>
        <dbReference type="ARBA" id="ARBA00023125"/>
    </source>
</evidence>
<dbReference type="CDD" id="cd01107">
    <property type="entry name" value="HTH_BmrR"/>
    <property type="match status" value="1"/>
</dbReference>
<dbReference type="Gene3D" id="1.10.1660.10">
    <property type="match status" value="1"/>
</dbReference>